<dbReference type="Proteomes" id="UP000823749">
    <property type="component" value="Chromosome 1"/>
</dbReference>
<keyword evidence="3" id="KW-1185">Reference proteome</keyword>
<dbReference type="AlphaFoldDB" id="A0AAV6LID5"/>
<feature type="compositionally biased region" description="Polar residues" evidence="1">
    <location>
        <begin position="119"/>
        <end position="144"/>
    </location>
</feature>
<dbReference type="EMBL" id="JACTNZ010000001">
    <property type="protein sequence ID" value="KAG5563891.1"/>
    <property type="molecule type" value="Genomic_DNA"/>
</dbReference>
<accession>A0AAV6LID5</accession>
<evidence type="ECO:0000313" key="2">
    <source>
        <dbReference type="EMBL" id="KAG5563891.1"/>
    </source>
</evidence>
<protein>
    <submittedName>
        <fullName evidence="2">Uncharacterized protein</fullName>
    </submittedName>
</protein>
<reference evidence="2" key="1">
    <citation type="submission" date="2020-08" db="EMBL/GenBank/DDBJ databases">
        <title>Plant Genome Project.</title>
        <authorList>
            <person name="Zhang R.-G."/>
        </authorList>
    </citation>
    <scope>NUCLEOTIDE SEQUENCE</scope>
    <source>
        <strain evidence="2">WSP0</strain>
        <tissue evidence="2">Leaf</tissue>
    </source>
</reference>
<feature type="compositionally biased region" description="Polar residues" evidence="1">
    <location>
        <begin position="158"/>
        <end position="171"/>
    </location>
</feature>
<feature type="region of interest" description="Disordered" evidence="1">
    <location>
        <begin position="107"/>
        <end position="175"/>
    </location>
</feature>
<comment type="caution">
    <text evidence="2">The sequence shown here is derived from an EMBL/GenBank/DDBJ whole genome shotgun (WGS) entry which is preliminary data.</text>
</comment>
<evidence type="ECO:0000313" key="3">
    <source>
        <dbReference type="Proteomes" id="UP000823749"/>
    </source>
</evidence>
<gene>
    <name evidence="2" type="ORF">RHGRI_000172</name>
</gene>
<name>A0AAV6LID5_9ERIC</name>
<proteinExistence type="predicted"/>
<sequence>MKDHYVNHLQVLEMMNDMRNVFERRSFSSEYQKEEILSPNNLVSENTNDKENKSGTGDESVPPFAESKDVKLDLKVAQLQWMAKNQNDDIVQDEVIEIHEYSTPLIHNREEERRKSKVNHTSYWDSKSANANSTPSNPASTDQAVKSAPLAMAENLPKENSNARPISQGSKETVVPEAIEEKLPLVSVEEKKCPVSAEEETKVEGAVS</sequence>
<evidence type="ECO:0000256" key="1">
    <source>
        <dbReference type="SAM" id="MobiDB-lite"/>
    </source>
</evidence>
<organism evidence="2 3">
    <name type="scientific">Rhododendron griersonianum</name>
    <dbReference type="NCBI Taxonomy" id="479676"/>
    <lineage>
        <taxon>Eukaryota</taxon>
        <taxon>Viridiplantae</taxon>
        <taxon>Streptophyta</taxon>
        <taxon>Embryophyta</taxon>
        <taxon>Tracheophyta</taxon>
        <taxon>Spermatophyta</taxon>
        <taxon>Magnoliopsida</taxon>
        <taxon>eudicotyledons</taxon>
        <taxon>Gunneridae</taxon>
        <taxon>Pentapetalae</taxon>
        <taxon>asterids</taxon>
        <taxon>Ericales</taxon>
        <taxon>Ericaceae</taxon>
        <taxon>Ericoideae</taxon>
        <taxon>Rhodoreae</taxon>
        <taxon>Rhododendron</taxon>
    </lineage>
</organism>
<feature type="region of interest" description="Disordered" evidence="1">
    <location>
        <begin position="37"/>
        <end position="64"/>
    </location>
</feature>